<feature type="domain" description="Reductase C-terminal" evidence="6">
    <location>
        <begin position="330"/>
        <end position="413"/>
    </location>
</feature>
<comment type="cofactor">
    <cofactor evidence="1">
        <name>FAD</name>
        <dbReference type="ChEBI" id="CHEBI:57692"/>
    </cofactor>
</comment>
<dbReference type="SUPFAM" id="SSF55424">
    <property type="entry name" value="FAD/NAD-linked reductases, dimerisation (C-terminal) domain"/>
    <property type="match status" value="1"/>
</dbReference>
<evidence type="ECO:0000259" key="5">
    <source>
        <dbReference type="Pfam" id="PF07992"/>
    </source>
</evidence>
<dbReference type="GO" id="GO:0016651">
    <property type="term" value="F:oxidoreductase activity, acting on NAD(P)H"/>
    <property type="evidence" value="ECO:0007669"/>
    <property type="project" value="TreeGrafter"/>
</dbReference>
<dbReference type="InterPro" id="IPR050446">
    <property type="entry name" value="FAD-oxidoreductase/Apoptosis"/>
</dbReference>
<dbReference type="Pfam" id="PF07992">
    <property type="entry name" value="Pyr_redox_2"/>
    <property type="match status" value="1"/>
</dbReference>
<keyword evidence="2" id="KW-0285">Flavoprotein</keyword>
<evidence type="ECO:0000313" key="7">
    <source>
        <dbReference type="EMBL" id="RDK05861.1"/>
    </source>
</evidence>
<accession>A0A370NJT4</accession>
<evidence type="ECO:0000256" key="3">
    <source>
        <dbReference type="ARBA" id="ARBA00022827"/>
    </source>
</evidence>
<dbReference type="InterPro" id="IPR023753">
    <property type="entry name" value="FAD/NAD-binding_dom"/>
</dbReference>
<evidence type="ECO:0000313" key="8">
    <source>
        <dbReference type="Proteomes" id="UP000255165"/>
    </source>
</evidence>
<organism evidence="7 8">
    <name type="scientific">Cupriavidus lacunae</name>
    <dbReference type="NCBI Taxonomy" id="2666307"/>
    <lineage>
        <taxon>Bacteria</taxon>
        <taxon>Pseudomonadati</taxon>
        <taxon>Pseudomonadota</taxon>
        <taxon>Betaproteobacteria</taxon>
        <taxon>Burkholderiales</taxon>
        <taxon>Burkholderiaceae</taxon>
        <taxon>Cupriavidus</taxon>
    </lineage>
</organism>
<proteinExistence type="predicted"/>
<sequence>MNASDSLIIVGAGTAAAELAVHTRMGGWSGRIIMIGDEAVLPYHRPPLSKAWLAGEADLSALLTRPASVYEKAGIECWPGLAVTALDRAAKTIALSDGRSVPYGRLALCTGGRPRPWAAHGLPADHHPGNLHVLRTLADAERLHGALQEGGRLLIVGAGYIGLEVAAAARKRGVAVTVVELASRVLARSACDAVSSFYERLHAGRGVNVRTGSAVAQVQRASAAPDAPVTALELADGTRLPCDAILVGIGMLPNSELAEAAGLRVDRGIVVDNLSRTSDPDIVAAGDCTAQDLGCGTLRRLESVPNAVEQARAAASWLCGKPKPNLSVPWFWSDQYDVKLQMAGTSEGSDAIVRRGEIAASSFTLFHLREGVVIGATVVNRPGEFLQVKRLVGAQAIIERDLLEDDNLPLKDIVLPRVENQAAQQVTP</sequence>
<dbReference type="RefSeq" id="WP_115215715.1">
    <property type="nucleotide sequence ID" value="NZ_QKWJ01000080.1"/>
</dbReference>
<dbReference type="PANTHER" id="PTHR43557:SF2">
    <property type="entry name" value="RIESKE DOMAIN-CONTAINING PROTEIN-RELATED"/>
    <property type="match status" value="1"/>
</dbReference>
<dbReference type="Pfam" id="PF14759">
    <property type="entry name" value="Reductase_C"/>
    <property type="match status" value="1"/>
</dbReference>
<dbReference type="GO" id="GO:0005737">
    <property type="term" value="C:cytoplasm"/>
    <property type="evidence" value="ECO:0007669"/>
    <property type="project" value="TreeGrafter"/>
</dbReference>
<dbReference type="Proteomes" id="UP000255165">
    <property type="component" value="Unassembled WGS sequence"/>
</dbReference>
<dbReference type="EMBL" id="QKWJ01000080">
    <property type="protein sequence ID" value="RDK05861.1"/>
    <property type="molecule type" value="Genomic_DNA"/>
</dbReference>
<feature type="domain" description="FAD/NAD(P)-binding" evidence="5">
    <location>
        <begin position="6"/>
        <end position="311"/>
    </location>
</feature>
<dbReference type="SUPFAM" id="SSF51905">
    <property type="entry name" value="FAD/NAD(P)-binding domain"/>
    <property type="match status" value="2"/>
</dbReference>
<keyword evidence="4" id="KW-0560">Oxidoreductase</keyword>
<name>A0A370NJT4_9BURK</name>
<gene>
    <name evidence="7" type="ORF">DN412_34740</name>
</gene>
<dbReference type="PANTHER" id="PTHR43557">
    <property type="entry name" value="APOPTOSIS-INDUCING FACTOR 1"/>
    <property type="match status" value="1"/>
</dbReference>
<protein>
    <submittedName>
        <fullName evidence="7">Pyridine nucleotide-disulfide oxidoreductase</fullName>
    </submittedName>
</protein>
<dbReference type="Gene3D" id="3.50.50.60">
    <property type="entry name" value="FAD/NAD(P)-binding domain"/>
    <property type="match status" value="2"/>
</dbReference>
<dbReference type="InterPro" id="IPR016156">
    <property type="entry name" value="FAD/NAD-linked_Rdtase_dimer_sf"/>
</dbReference>
<dbReference type="InterPro" id="IPR036188">
    <property type="entry name" value="FAD/NAD-bd_sf"/>
</dbReference>
<dbReference type="Gene3D" id="3.30.390.30">
    <property type="match status" value="1"/>
</dbReference>
<evidence type="ECO:0000256" key="2">
    <source>
        <dbReference type="ARBA" id="ARBA00022630"/>
    </source>
</evidence>
<keyword evidence="3" id="KW-0274">FAD</keyword>
<keyword evidence="8" id="KW-1185">Reference proteome</keyword>
<evidence type="ECO:0000256" key="1">
    <source>
        <dbReference type="ARBA" id="ARBA00001974"/>
    </source>
</evidence>
<dbReference type="InterPro" id="IPR028202">
    <property type="entry name" value="Reductase_C"/>
</dbReference>
<evidence type="ECO:0000256" key="4">
    <source>
        <dbReference type="ARBA" id="ARBA00023002"/>
    </source>
</evidence>
<dbReference type="AlphaFoldDB" id="A0A370NJT4"/>
<comment type="caution">
    <text evidence="7">The sequence shown here is derived from an EMBL/GenBank/DDBJ whole genome shotgun (WGS) entry which is preliminary data.</text>
</comment>
<evidence type="ECO:0000259" key="6">
    <source>
        <dbReference type="Pfam" id="PF14759"/>
    </source>
</evidence>
<dbReference type="PRINTS" id="PR00411">
    <property type="entry name" value="PNDRDTASEI"/>
</dbReference>
<dbReference type="PRINTS" id="PR00368">
    <property type="entry name" value="FADPNR"/>
</dbReference>
<reference evidence="8" key="1">
    <citation type="submission" date="2018-06" db="EMBL/GenBank/DDBJ databases">
        <authorList>
            <person name="Feng T."/>
            <person name="Jeon C.O."/>
        </authorList>
    </citation>
    <scope>NUCLEOTIDE SEQUENCE [LARGE SCALE GENOMIC DNA]</scope>
    <source>
        <strain evidence="8">S23</strain>
    </source>
</reference>